<dbReference type="Proteomes" id="UP000076871">
    <property type="component" value="Unassembled WGS sequence"/>
</dbReference>
<dbReference type="InterPro" id="IPR028889">
    <property type="entry name" value="USP"/>
</dbReference>
<feature type="compositionally biased region" description="Acidic residues" evidence="7">
    <location>
        <begin position="639"/>
        <end position="649"/>
    </location>
</feature>
<dbReference type="EC" id="3.4.19.12" evidence="6"/>
<protein>
    <recommendedName>
        <fullName evidence="6">Ubiquitin carboxyl-terminal hydrolase</fullName>
        <ecNumber evidence="6">3.4.19.12</ecNumber>
    </recommendedName>
</protein>
<dbReference type="InterPro" id="IPR018200">
    <property type="entry name" value="USP_CS"/>
</dbReference>
<keyword evidence="2 6" id="KW-0645">Protease</keyword>
<dbReference type="GeneID" id="63822594"/>
<feature type="compositionally biased region" description="Low complexity" evidence="7">
    <location>
        <begin position="313"/>
        <end position="325"/>
    </location>
</feature>
<dbReference type="InterPro" id="IPR001394">
    <property type="entry name" value="Peptidase_C19_UCH"/>
</dbReference>
<keyword evidence="10" id="KW-1185">Reference proteome</keyword>
<evidence type="ECO:0000256" key="7">
    <source>
        <dbReference type="SAM" id="MobiDB-lite"/>
    </source>
</evidence>
<evidence type="ECO:0000313" key="9">
    <source>
        <dbReference type="EMBL" id="KZT09678.1"/>
    </source>
</evidence>
<evidence type="ECO:0000256" key="1">
    <source>
        <dbReference type="ARBA" id="ARBA00000707"/>
    </source>
</evidence>
<dbReference type="InterPro" id="IPR038765">
    <property type="entry name" value="Papain-like_cys_pep_sf"/>
</dbReference>
<dbReference type="GO" id="GO:0004843">
    <property type="term" value="F:cysteine-type deubiquitinase activity"/>
    <property type="evidence" value="ECO:0007669"/>
    <property type="project" value="UniProtKB-UniRule"/>
</dbReference>
<evidence type="ECO:0000256" key="2">
    <source>
        <dbReference type="ARBA" id="ARBA00022670"/>
    </source>
</evidence>
<feature type="compositionally biased region" description="Polar residues" evidence="7">
    <location>
        <begin position="155"/>
        <end position="183"/>
    </location>
</feature>
<dbReference type="InterPro" id="IPR050164">
    <property type="entry name" value="Peptidase_C19"/>
</dbReference>
<evidence type="ECO:0000256" key="4">
    <source>
        <dbReference type="ARBA" id="ARBA00022801"/>
    </source>
</evidence>
<dbReference type="CDD" id="cd02257">
    <property type="entry name" value="Peptidase_C19"/>
    <property type="match status" value="1"/>
</dbReference>
<dbReference type="PROSITE" id="PS00972">
    <property type="entry name" value="USP_1"/>
    <property type="match status" value="1"/>
</dbReference>
<proteinExistence type="inferred from homology"/>
<dbReference type="GO" id="GO:0005829">
    <property type="term" value="C:cytosol"/>
    <property type="evidence" value="ECO:0007669"/>
    <property type="project" value="TreeGrafter"/>
</dbReference>
<dbReference type="PROSITE" id="PS00973">
    <property type="entry name" value="USP_2"/>
    <property type="match status" value="1"/>
</dbReference>
<feature type="compositionally biased region" description="Polar residues" evidence="7">
    <location>
        <begin position="95"/>
        <end position="109"/>
    </location>
</feature>
<dbReference type="EMBL" id="KV427611">
    <property type="protein sequence ID" value="KZT09678.1"/>
    <property type="molecule type" value="Genomic_DNA"/>
</dbReference>
<dbReference type="PANTHER" id="PTHR24006:SF687">
    <property type="entry name" value="UBIQUITIN CARBOXYL-TERMINAL HYDROLASE 10"/>
    <property type="match status" value="1"/>
</dbReference>
<feature type="compositionally biased region" description="Low complexity" evidence="7">
    <location>
        <begin position="369"/>
        <end position="396"/>
    </location>
</feature>
<comment type="similarity">
    <text evidence="6">Belongs to the peptidase C19 family.</text>
</comment>
<keyword evidence="4 6" id="KW-0378">Hydrolase</keyword>
<dbReference type="SUPFAM" id="SSF54001">
    <property type="entry name" value="Cysteine proteinases"/>
    <property type="match status" value="1"/>
</dbReference>
<dbReference type="FunCoup" id="A0A165G0T7">
    <property type="interactions" value="571"/>
</dbReference>
<evidence type="ECO:0000256" key="6">
    <source>
        <dbReference type="RuleBase" id="RU366025"/>
    </source>
</evidence>
<feature type="compositionally biased region" description="Polar residues" evidence="7">
    <location>
        <begin position="335"/>
        <end position="368"/>
    </location>
</feature>
<feature type="region of interest" description="Disordered" evidence="7">
    <location>
        <begin position="1"/>
        <end position="36"/>
    </location>
</feature>
<gene>
    <name evidence="9" type="ORF">LAESUDRAFT_674589</name>
</gene>
<dbReference type="InParanoid" id="A0A165G0T7"/>
<dbReference type="STRING" id="1314785.A0A165G0T7"/>
<feature type="compositionally biased region" description="Polar residues" evidence="7">
    <location>
        <begin position="221"/>
        <end position="235"/>
    </location>
</feature>
<dbReference type="GO" id="GO:0016579">
    <property type="term" value="P:protein deubiquitination"/>
    <property type="evidence" value="ECO:0007669"/>
    <property type="project" value="InterPro"/>
</dbReference>
<evidence type="ECO:0000256" key="5">
    <source>
        <dbReference type="ARBA" id="ARBA00022807"/>
    </source>
</evidence>
<dbReference type="OrthoDB" id="429671at2759"/>
<accession>A0A165G0T7</accession>
<feature type="compositionally biased region" description="Pro residues" evidence="7">
    <location>
        <begin position="1"/>
        <end position="12"/>
    </location>
</feature>
<name>A0A165G0T7_9APHY</name>
<feature type="region of interest" description="Disordered" evidence="7">
    <location>
        <begin position="628"/>
        <end position="649"/>
    </location>
</feature>
<sequence length="879" mass="95132">MASPNSPYPIPGPSTYYHTPPPPQHQYGHAPGPASLYPYMPPINGHVPLHQPTSPRISPTSRGRYNTGRGGGIHGYQHYQHLPPTYGIPPTNMQSPPVSPVSPFTQPQKYTPHVPQIPYSPPYAHQTNGSYPPAWSAQPLSPLPKQLSMLPPTAPSQSAQFSHPSQPQVQSFPSASLSETIAQPSPALSHPSSPKPECPPATVVNQDTVPQDNVFHDIASTPDSPLPSSRSNSGQFVVWSRRPQDPSQAPGVIISSEAFPPEDVLQQALDLPTPPASPKLQATEASTQPTEPSSDAHHVPDEFHDESPEAADVTSSVTETSTSSTMGETPMPGSPASSHTSMSMQAASPSVDNASKVSPSSQVETQLISTTPSTAEGAPTPTTESTTSVTPAAPSADLQPASVSSPTTSQKAPLKKSWASLLQSTDAAASSSKTSLPVSSVVGISIPASALSSLSASTTVGAVVPAQQRSELLHILNKGPSTANVPLKIQPRGLINTGNTCFANAVLQILVYCQPFNKLFTDLSKYLTGPVVGSQKEGTKATPLIDAIVRFMKEFVPETSSDAKAKGKEREDDFYEPESFIPSYVYDAMKEKKRFASMIGGHQEDAEEFLGFFLDTLEEELLLLSDSLSPKRPKTNEPAEQEPSPDEGWYEVGKKNRPVMTRMVKSTESPITRIFGGKFRTTLRAPHQKDSATVEDWRSLRLDIQREQVHTIKDALQHISHPQPVQISQSTRPGVVVEATQQALVEALPPVLVLHLKRFLYDTNVGDVVKIGKQISYGPELEISPDLLTPAKRTPHPAKYQLFGVLYHHGQSASGGHYTLDVLHPNRDLSDRPRPAWIRIDDELVSDVRPEDVFGGMERDDRCAYLLFYRRLAGWGARP</sequence>
<dbReference type="RefSeq" id="XP_040767418.1">
    <property type="nucleotide sequence ID" value="XM_040905564.1"/>
</dbReference>
<evidence type="ECO:0000259" key="8">
    <source>
        <dbReference type="PROSITE" id="PS50235"/>
    </source>
</evidence>
<organism evidence="9 10">
    <name type="scientific">Laetiporus sulphureus 93-53</name>
    <dbReference type="NCBI Taxonomy" id="1314785"/>
    <lineage>
        <taxon>Eukaryota</taxon>
        <taxon>Fungi</taxon>
        <taxon>Dikarya</taxon>
        <taxon>Basidiomycota</taxon>
        <taxon>Agaricomycotina</taxon>
        <taxon>Agaricomycetes</taxon>
        <taxon>Polyporales</taxon>
        <taxon>Laetiporus</taxon>
    </lineage>
</organism>
<dbReference type="PROSITE" id="PS50235">
    <property type="entry name" value="USP_3"/>
    <property type="match status" value="1"/>
</dbReference>
<keyword evidence="3 6" id="KW-0833">Ubl conjugation pathway</keyword>
<reference evidence="9 10" key="1">
    <citation type="journal article" date="2016" name="Mol. Biol. Evol.">
        <title>Comparative Genomics of Early-Diverging Mushroom-Forming Fungi Provides Insights into the Origins of Lignocellulose Decay Capabilities.</title>
        <authorList>
            <person name="Nagy L.G."/>
            <person name="Riley R."/>
            <person name="Tritt A."/>
            <person name="Adam C."/>
            <person name="Daum C."/>
            <person name="Floudas D."/>
            <person name="Sun H."/>
            <person name="Yadav J.S."/>
            <person name="Pangilinan J."/>
            <person name="Larsson K.H."/>
            <person name="Matsuura K."/>
            <person name="Barry K."/>
            <person name="Labutti K."/>
            <person name="Kuo R."/>
            <person name="Ohm R.A."/>
            <person name="Bhattacharya S.S."/>
            <person name="Shirouzu T."/>
            <person name="Yoshinaga Y."/>
            <person name="Martin F.M."/>
            <person name="Grigoriev I.V."/>
            <person name="Hibbett D.S."/>
        </authorList>
    </citation>
    <scope>NUCLEOTIDE SEQUENCE [LARGE SCALE GENOMIC DNA]</scope>
    <source>
        <strain evidence="9 10">93-53</strain>
    </source>
</reference>
<keyword evidence="5 6" id="KW-0788">Thiol protease</keyword>
<feature type="compositionally biased region" description="Polar residues" evidence="7">
    <location>
        <begin position="401"/>
        <end position="411"/>
    </location>
</feature>
<feature type="region of interest" description="Disordered" evidence="7">
    <location>
        <begin position="95"/>
        <end position="413"/>
    </location>
</feature>
<comment type="catalytic activity">
    <reaction evidence="1 6">
        <text>Thiol-dependent hydrolysis of ester, thioester, amide, peptide and isopeptide bonds formed by the C-terminal Gly of ubiquitin (a 76-residue protein attached to proteins as an intracellular targeting signal).</text>
        <dbReference type="EC" id="3.4.19.12"/>
    </reaction>
</comment>
<dbReference type="Pfam" id="PF00443">
    <property type="entry name" value="UCH"/>
    <property type="match status" value="1"/>
</dbReference>
<dbReference type="GO" id="GO:0006508">
    <property type="term" value="P:proteolysis"/>
    <property type="evidence" value="ECO:0007669"/>
    <property type="project" value="UniProtKB-KW"/>
</dbReference>
<dbReference type="PANTHER" id="PTHR24006">
    <property type="entry name" value="UBIQUITIN CARBOXYL-TERMINAL HYDROLASE"/>
    <property type="match status" value="1"/>
</dbReference>
<dbReference type="GO" id="GO:0005634">
    <property type="term" value="C:nucleus"/>
    <property type="evidence" value="ECO:0007669"/>
    <property type="project" value="TreeGrafter"/>
</dbReference>
<evidence type="ECO:0000256" key="3">
    <source>
        <dbReference type="ARBA" id="ARBA00022786"/>
    </source>
</evidence>
<feature type="domain" description="USP" evidence="8">
    <location>
        <begin position="492"/>
        <end position="872"/>
    </location>
</feature>
<evidence type="ECO:0000313" key="10">
    <source>
        <dbReference type="Proteomes" id="UP000076871"/>
    </source>
</evidence>
<feature type="compositionally biased region" description="Basic and acidic residues" evidence="7">
    <location>
        <begin position="294"/>
        <end position="307"/>
    </location>
</feature>
<dbReference type="AlphaFoldDB" id="A0A165G0T7"/>
<dbReference type="Gene3D" id="3.90.70.10">
    <property type="entry name" value="Cysteine proteinases"/>
    <property type="match status" value="1"/>
</dbReference>
<feature type="compositionally biased region" description="Polar residues" evidence="7">
    <location>
        <begin position="283"/>
        <end position="293"/>
    </location>
</feature>